<accession>A0A1M6QH73</accession>
<name>A0A1M6QH73_9BACT</name>
<dbReference type="EMBL" id="FRAW01000002">
    <property type="protein sequence ID" value="SHK19515.1"/>
    <property type="molecule type" value="Genomic_DNA"/>
</dbReference>
<reference evidence="3" key="1">
    <citation type="submission" date="2016-11" db="EMBL/GenBank/DDBJ databases">
        <authorList>
            <person name="Varghese N."/>
            <person name="Submissions S."/>
        </authorList>
    </citation>
    <scope>NUCLEOTIDE SEQUENCE [LARGE SCALE GENOMIC DNA]</scope>
    <source>
        <strain evidence="3">UWOS</strain>
    </source>
</reference>
<proteinExistence type="predicted"/>
<feature type="signal peptide" evidence="1">
    <location>
        <begin position="1"/>
        <end position="17"/>
    </location>
</feature>
<keyword evidence="1" id="KW-0732">Signal</keyword>
<dbReference type="Proteomes" id="UP000184275">
    <property type="component" value="Unassembled WGS sequence"/>
</dbReference>
<evidence type="ECO:0000313" key="2">
    <source>
        <dbReference type="EMBL" id="SHK19515.1"/>
    </source>
</evidence>
<feature type="chain" id="PRO_5012477768" description="LptD C-terminal domain-containing protein" evidence="1">
    <location>
        <begin position="18"/>
        <end position="961"/>
    </location>
</feature>
<protein>
    <recommendedName>
        <fullName evidence="4">LptD C-terminal domain-containing protein</fullName>
    </recommendedName>
</protein>
<evidence type="ECO:0008006" key="4">
    <source>
        <dbReference type="Google" id="ProtNLM"/>
    </source>
</evidence>
<evidence type="ECO:0000313" key="3">
    <source>
        <dbReference type="Proteomes" id="UP000184275"/>
    </source>
</evidence>
<organism evidence="2 3">
    <name type="scientific">Fibrobacter intestinalis</name>
    <dbReference type="NCBI Taxonomy" id="28122"/>
    <lineage>
        <taxon>Bacteria</taxon>
        <taxon>Pseudomonadati</taxon>
        <taxon>Fibrobacterota</taxon>
        <taxon>Fibrobacteria</taxon>
        <taxon>Fibrobacterales</taxon>
        <taxon>Fibrobacteraceae</taxon>
        <taxon>Fibrobacter</taxon>
    </lineage>
</organism>
<dbReference type="AlphaFoldDB" id="A0A1M6QH73"/>
<keyword evidence="3" id="KW-1185">Reference proteome</keyword>
<evidence type="ECO:0000256" key="1">
    <source>
        <dbReference type="SAM" id="SignalP"/>
    </source>
</evidence>
<dbReference type="RefSeq" id="WP_073302109.1">
    <property type="nucleotide sequence ID" value="NZ_FRAW01000002.1"/>
</dbReference>
<sequence>MPFFACILLLFSSVAWAGDYAKLSLDSVPIWRGVPFLKQDSLKSQRNAEPSERDTLRLQTRGSKTIQVTVGDGGTEVDQELRLSVQGEATRGVYIDALLSDVGREAGSERTATLQEVDEVHFRVESERLFLHLGDMTWKESALGFSGLERATLGVAAGVKAGRSQVRGAYGYDELHSVYSVFRGVDGQQKGYLLSTGTTESYLAVVPNSETVYLNGIKLNRQEDYVVNYAGGVLDFLGTVIPGAEDEIRVEFQAYNSGALQILKAADGKYRGKNLWLDIVGFELSSDTARMRRNTWSEEDLKMLRQDDGSEFERDDSLGILERPWMLRRLGSRLRAQWENHYYIDAEIGYSEADTNTLSHRIGGPSGRAYRWFLSTDSTESQRYSRLRLSLSGDYLQEGFLQKNYQGTDRNWDSYRLQEFWDLDSSKVNGSLRYDEIVLQIKLPSSYFWGTEWGYRRSLTEEEKWNSSRARSYLLHKTNTLRSEISFVRIASFNENEMERYQGIADAEYTTGMFRPFGYADYGIWKKNSERKQENRSEKTDVKSGLNVVGDNWNTKGTLFGLRVRTGENFETLEDSLRVAGFEHSANYSGNRLSFGHVLQYKQSDLDTAGASNAWLSEESVEWGDSRTPFVGKASYRLGLTREVPYVPIYKAVAKGTGDVMFDSIAGVFVEGVDNGDYVYEGMGRSDSAEAVRASSASMSLSWTFVPRMLGIQNGVLRDLKFSFDGSSEGRDTTGKTLYLPPFFRSQLRDLSSGIFQGEFSVLWSEAQNRGSLGYSLGTESEKRNTSQGYFENRTWHKLDGVYSGRKKETWELVPALEFVDLETFQKMEWKIYEATMSWKRELPLHLYVMPKAWIRKGKGNDESGSMDAFLRQASLLLGFDNERSVRASDEFSATYVTTQNKVLPYQMISGFGKGVTFRNSASVTVDANEFLSLGFYYVVRFGSAENGVFQKMSMEARAYF</sequence>
<gene>
    <name evidence="2" type="ORF">SAMN05720469_10297</name>
</gene>